<keyword evidence="2" id="KW-1185">Reference proteome</keyword>
<name>A0ACB7PNZ0_9PEZI</name>
<organism evidence="1 2">
    <name type="scientific">Chaetomium tenue</name>
    <dbReference type="NCBI Taxonomy" id="1854479"/>
    <lineage>
        <taxon>Eukaryota</taxon>
        <taxon>Fungi</taxon>
        <taxon>Dikarya</taxon>
        <taxon>Ascomycota</taxon>
        <taxon>Pezizomycotina</taxon>
        <taxon>Sordariomycetes</taxon>
        <taxon>Sordariomycetidae</taxon>
        <taxon>Sordariales</taxon>
        <taxon>Chaetomiaceae</taxon>
        <taxon>Chaetomium</taxon>
    </lineage>
</organism>
<dbReference type="Proteomes" id="UP000724584">
    <property type="component" value="Unassembled WGS sequence"/>
</dbReference>
<comment type="caution">
    <text evidence="1">The sequence shown here is derived from an EMBL/GenBank/DDBJ whole genome shotgun (WGS) entry which is preliminary data.</text>
</comment>
<evidence type="ECO:0000313" key="1">
    <source>
        <dbReference type="EMBL" id="KAH6650502.1"/>
    </source>
</evidence>
<protein>
    <submittedName>
        <fullName evidence="1">Uncharacterized protein</fullName>
    </submittedName>
</protein>
<proteinExistence type="predicted"/>
<accession>A0ACB7PNZ0</accession>
<sequence length="359" mass="40932">MWDFTTKAVMELITDNNPYFLSGVADGMWKFVLERRPEFSVYGEDTVEHSEPYGVMLLSDVERFRAEPELSKYFAFDYPMKQMALRVEYCRETADFSDSMTQILTAMRNLPGKPFGPLDCSSAYIKLTNGVSQEKYIFPLSLASIFGVVREWYVINQYYETEDGDLRIAVPELPDKSSGLLRITAPGVLPSEMEVVDQTYQHFLTEKGNSPLTMGDKGRCGIVSEDFFDLMVKSEARCPQPSTVSFGTLDEAGRPYPGIVRVFHFKLPFVQENYKHDDGSKWRWMTLEEVRTALVSGKFMLDSLLMMLDFLHRRDMLGISMSGEQKKAMEDALHPLKDIQPAFAGAFPDVSMFENEPNS</sequence>
<evidence type="ECO:0000313" key="2">
    <source>
        <dbReference type="Proteomes" id="UP000724584"/>
    </source>
</evidence>
<reference evidence="1 2" key="1">
    <citation type="journal article" date="2021" name="Nat. Commun.">
        <title>Genetic determinants of endophytism in the Arabidopsis root mycobiome.</title>
        <authorList>
            <person name="Mesny F."/>
            <person name="Miyauchi S."/>
            <person name="Thiergart T."/>
            <person name="Pickel B."/>
            <person name="Atanasova L."/>
            <person name="Karlsson M."/>
            <person name="Huettel B."/>
            <person name="Barry K.W."/>
            <person name="Haridas S."/>
            <person name="Chen C."/>
            <person name="Bauer D."/>
            <person name="Andreopoulos W."/>
            <person name="Pangilinan J."/>
            <person name="LaButti K."/>
            <person name="Riley R."/>
            <person name="Lipzen A."/>
            <person name="Clum A."/>
            <person name="Drula E."/>
            <person name="Henrissat B."/>
            <person name="Kohler A."/>
            <person name="Grigoriev I.V."/>
            <person name="Martin F.M."/>
            <person name="Hacquard S."/>
        </authorList>
    </citation>
    <scope>NUCLEOTIDE SEQUENCE [LARGE SCALE GENOMIC DNA]</scope>
    <source>
        <strain evidence="1 2">MPI-SDFR-AT-0079</strain>
    </source>
</reference>
<dbReference type="EMBL" id="JAGIZQ010000001">
    <property type="protein sequence ID" value="KAH6650502.1"/>
    <property type="molecule type" value="Genomic_DNA"/>
</dbReference>
<gene>
    <name evidence="1" type="ORF">F5144DRAFT_637342</name>
</gene>